<evidence type="ECO:0000256" key="1">
    <source>
        <dbReference type="ARBA" id="ARBA00022630"/>
    </source>
</evidence>
<dbReference type="GO" id="GO:0016705">
    <property type="term" value="F:oxidoreductase activity, acting on paired donors, with incorporation or reduction of molecular oxygen"/>
    <property type="evidence" value="ECO:0007669"/>
    <property type="project" value="InterPro"/>
</dbReference>
<dbReference type="Pfam" id="PF00296">
    <property type="entry name" value="Bac_luciferase"/>
    <property type="match status" value="1"/>
</dbReference>
<dbReference type="InterPro" id="IPR051260">
    <property type="entry name" value="Diverse_substr_monoxygenases"/>
</dbReference>
<dbReference type="AlphaFoldDB" id="A0A317ZX62"/>
<dbReference type="PANTHER" id="PTHR30011:SF16">
    <property type="entry name" value="C2H2 FINGER DOMAIN TRANSCRIPTION FACTOR (EUROFUNG)-RELATED"/>
    <property type="match status" value="1"/>
</dbReference>
<evidence type="ECO:0000256" key="5">
    <source>
        <dbReference type="ARBA" id="ARBA00033748"/>
    </source>
</evidence>
<keyword evidence="4" id="KW-0503">Monooxygenase</keyword>
<feature type="binding site" evidence="6">
    <location>
        <position position="108"/>
    </location>
    <ligand>
        <name>FMN</name>
        <dbReference type="ChEBI" id="CHEBI:58210"/>
    </ligand>
</feature>
<name>A0A317ZX62_9MICO</name>
<dbReference type="RefSeq" id="WP_110125422.1">
    <property type="nucleotide sequence ID" value="NZ_QHLY01000005.1"/>
</dbReference>
<evidence type="ECO:0000256" key="4">
    <source>
        <dbReference type="ARBA" id="ARBA00023033"/>
    </source>
</evidence>
<evidence type="ECO:0000313" key="9">
    <source>
        <dbReference type="Proteomes" id="UP000246722"/>
    </source>
</evidence>
<organism evidence="8 9">
    <name type="scientific">Cryobacterium arcticum</name>
    <dbReference type="NCBI Taxonomy" id="670052"/>
    <lineage>
        <taxon>Bacteria</taxon>
        <taxon>Bacillati</taxon>
        <taxon>Actinomycetota</taxon>
        <taxon>Actinomycetes</taxon>
        <taxon>Micrococcales</taxon>
        <taxon>Microbacteriaceae</taxon>
        <taxon>Cryobacterium</taxon>
    </lineage>
</organism>
<dbReference type="InterPro" id="IPR016215">
    <property type="entry name" value="NTA_MOA"/>
</dbReference>
<evidence type="ECO:0000256" key="3">
    <source>
        <dbReference type="ARBA" id="ARBA00023002"/>
    </source>
</evidence>
<keyword evidence="9" id="KW-1185">Reference proteome</keyword>
<reference evidence="8 9" key="1">
    <citation type="submission" date="2018-05" db="EMBL/GenBank/DDBJ databases">
        <title>Genetic diversity of glacier-inhabiting Cryobacterium bacteria in China and description of Cryobacterium mengkeensis sp. nov. and Arthrobacter glacialis sp. nov.</title>
        <authorList>
            <person name="Liu Q."/>
            <person name="Xin Y.-H."/>
        </authorList>
    </citation>
    <scope>NUCLEOTIDE SEQUENCE [LARGE SCALE GENOMIC DNA]</scope>
    <source>
        <strain evidence="8 9">SK-1</strain>
    </source>
</reference>
<keyword evidence="1 6" id="KW-0285">Flavoprotein</keyword>
<comment type="caution">
    <text evidence="8">The sequence shown here is derived from an EMBL/GenBank/DDBJ whole genome shotgun (WGS) entry which is preliminary data.</text>
</comment>
<sequence>MTTRQASTPATGHDDHLVLSAMVRTLGAFPSGWRYPGAHNDPAKDAEALKRVARAAEKAGFDFLFLGDWLSTDTDLEFSDPHLLSRADSLSTASYLAAATKRIGIVGTVNISHSEPYATARAAASIDQLSHGRFGLNLTVGTDARGEANFGKAGSTPEFDRFEVAEEYVQVLQGLWDGWDDDAFVRDTGSGALIDRSLVSTLDHVGRSYAVAGPLNVQRPVQGHVPLMHAGTSRRAREFSAESADIYLVASATVQEAVSLYTETKRQVAAFGRPADSLSIVAPILPIVGETRADAHEVYDTLVDLFQVDDGSSDAAKLGLPANRSARSLRQLVGLPLAERGIDDVVTAGTAARFNDTGHRLLDVVAERSGRTVNGARPVTYRHLLVAHLVRSPIVVGAASDIADHMERWFRAGAVDGFSVLSAFLHEQFETFTRLVVPELVARGLVRDGYAASTLRGHLNSPVPERWAVPGTIAGHSR</sequence>
<feature type="binding site" evidence="6">
    <location>
        <position position="68"/>
    </location>
    <ligand>
        <name>FMN</name>
        <dbReference type="ChEBI" id="CHEBI:58210"/>
    </ligand>
</feature>
<dbReference type="EMBL" id="QHLY01000005">
    <property type="protein sequence ID" value="PXA71899.1"/>
    <property type="molecule type" value="Genomic_DNA"/>
</dbReference>
<protein>
    <submittedName>
        <fullName evidence="8">LLM class flavin-dependent oxidoreductase</fullName>
    </submittedName>
</protein>
<evidence type="ECO:0000259" key="7">
    <source>
        <dbReference type="Pfam" id="PF00296"/>
    </source>
</evidence>
<keyword evidence="3" id="KW-0560">Oxidoreductase</keyword>
<keyword evidence="2 6" id="KW-0288">FMN</keyword>
<evidence type="ECO:0000256" key="2">
    <source>
        <dbReference type="ARBA" id="ARBA00022643"/>
    </source>
</evidence>
<accession>A0A317ZX62</accession>
<dbReference type="Proteomes" id="UP000246722">
    <property type="component" value="Unassembled WGS sequence"/>
</dbReference>
<dbReference type="OrthoDB" id="3265338at2"/>
<dbReference type="SUPFAM" id="SSF51679">
    <property type="entry name" value="Bacterial luciferase-like"/>
    <property type="match status" value="1"/>
</dbReference>
<dbReference type="GO" id="GO:0004497">
    <property type="term" value="F:monooxygenase activity"/>
    <property type="evidence" value="ECO:0007669"/>
    <property type="project" value="UniProtKB-KW"/>
</dbReference>
<evidence type="ECO:0000256" key="6">
    <source>
        <dbReference type="PIRSR" id="PIRSR000337-1"/>
    </source>
</evidence>
<dbReference type="InterPro" id="IPR036661">
    <property type="entry name" value="Luciferase-like_sf"/>
</dbReference>
<comment type="similarity">
    <text evidence="5">Belongs to the NtaA/SnaA/DszA monooxygenase family.</text>
</comment>
<feature type="domain" description="Luciferase-like" evidence="7">
    <location>
        <begin position="38"/>
        <end position="414"/>
    </location>
</feature>
<dbReference type="NCBIfam" id="TIGR03860">
    <property type="entry name" value="FMN_nitrolo"/>
    <property type="match status" value="1"/>
</dbReference>
<proteinExistence type="inferred from homology"/>
<gene>
    <name evidence="8" type="ORF">CTB96_02985</name>
</gene>
<feature type="binding site" evidence="6">
    <location>
        <position position="233"/>
    </location>
    <ligand>
        <name>FMN</name>
        <dbReference type="ChEBI" id="CHEBI:58210"/>
    </ligand>
</feature>
<dbReference type="Gene3D" id="3.20.20.30">
    <property type="entry name" value="Luciferase-like domain"/>
    <property type="match status" value="1"/>
</dbReference>
<evidence type="ECO:0000313" key="8">
    <source>
        <dbReference type="EMBL" id="PXA71899.1"/>
    </source>
</evidence>
<dbReference type="InterPro" id="IPR011251">
    <property type="entry name" value="Luciferase-like_dom"/>
</dbReference>
<dbReference type="PIRSF" id="PIRSF000337">
    <property type="entry name" value="NTA_MOA"/>
    <property type="match status" value="1"/>
</dbReference>
<dbReference type="PANTHER" id="PTHR30011">
    <property type="entry name" value="ALKANESULFONATE MONOOXYGENASE-RELATED"/>
    <property type="match status" value="1"/>
</dbReference>